<evidence type="ECO:0000259" key="11">
    <source>
        <dbReference type="PROSITE" id="PS50262"/>
    </source>
</evidence>
<keyword evidence="2" id="KW-1003">Cell membrane</keyword>
<comment type="caution">
    <text evidence="12">The sequence shown here is derived from an EMBL/GenBank/DDBJ whole genome shotgun (WGS) entry which is preliminary data.</text>
</comment>
<evidence type="ECO:0000256" key="2">
    <source>
        <dbReference type="ARBA" id="ARBA00022475"/>
    </source>
</evidence>
<organism evidence="12 13">
    <name type="scientific">Pomacea canaliculata</name>
    <name type="common">Golden apple snail</name>
    <dbReference type="NCBI Taxonomy" id="400727"/>
    <lineage>
        <taxon>Eukaryota</taxon>
        <taxon>Metazoa</taxon>
        <taxon>Spiralia</taxon>
        <taxon>Lophotrochozoa</taxon>
        <taxon>Mollusca</taxon>
        <taxon>Gastropoda</taxon>
        <taxon>Caenogastropoda</taxon>
        <taxon>Architaenioglossa</taxon>
        <taxon>Ampullarioidea</taxon>
        <taxon>Ampullariidae</taxon>
        <taxon>Pomacea</taxon>
    </lineage>
</organism>
<dbReference type="GO" id="GO:0071880">
    <property type="term" value="P:adenylate cyclase-activating adrenergic receptor signaling pathway"/>
    <property type="evidence" value="ECO:0007669"/>
    <property type="project" value="TreeGrafter"/>
</dbReference>
<evidence type="ECO:0000256" key="8">
    <source>
        <dbReference type="ARBA" id="ARBA00023224"/>
    </source>
</evidence>
<dbReference type="Proteomes" id="UP000245119">
    <property type="component" value="Linkage Group LG10"/>
</dbReference>
<feature type="region of interest" description="Disordered" evidence="9">
    <location>
        <begin position="323"/>
        <end position="355"/>
    </location>
</feature>
<gene>
    <name evidence="12" type="ORF">C0Q70_16134</name>
</gene>
<evidence type="ECO:0000256" key="9">
    <source>
        <dbReference type="SAM" id="MobiDB-lite"/>
    </source>
</evidence>
<dbReference type="GO" id="GO:0043410">
    <property type="term" value="P:positive regulation of MAPK cascade"/>
    <property type="evidence" value="ECO:0007669"/>
    <property type="project" value="TreeGrafter"/>
</dbReference>
<evidence type="ECO:0000256" key="7">
    <source>
        <dbReference type="ARBA" id="ARBA00023170"/>
    </source>
</evidence>
<dbReference type="EMBL" id="PZQS01000010">
    <property type="protein sequence ID" value="PVD22875.1"/>
    <property type="molecule type" value="Genomic_DNA"/>
</dbReference>
<dbReference type="Gene3D" id="1.20.1070.10">
    <property type="entry name" value="Rhodopsin 7-helix transmembrane proteins"/>
    <property type="match status" value="3"/>
</dbReference>
<dbReference type="PANTHER" id="PTHR24248">
    <property type="entry name" value="ADRENERGIC RECEPTOR-RELATED G-PROTEIN COUPLED RECEPTOR"/>
    <property type="match status" value="1"/>
</dbReference>
<dbReference type="PRINTS" id="PR00237">
    <property type="entry name" value="GPCRRHODOPSN"/>
</dbReference>
<dbReference type="PANTHER" id="PTHR24248:SF120">
    <property type="entry name" value="G-PROTEIN COUPLED RECEPTORS FAMILY 1 PROFILE DOMAIN-CONTAINING PROTEIN"/>
    <property type="match status" value="1"/>
</dbReference>
<keyword evidence="4 10" id="KW-1133">Transmembrane helix</keyword>
<protein>
    <recommendedName>
        <fullName evidence="11">G-protein coupled receptors family 1 profile domain-containing protein</fullName>
    </recommendedName>
</protein>
<feature type="transmembrane region" description="Helical" evidence="10">
    <location>
        <begin position="238"/>
        <end position="259"/>
    </location>
</feature>
<keyword evidence="3 10" id="KW-0812">Transmembrane</keyword>
<dbReference type="GO" id="GO:0004930">
    <property type="term" value="F:G protein-coupled receptor activity"/>
    <property type="evidence" value="ECO:0007669"/>
    <property type="project" value="UniProtKB-KW"/>
</dbReference>
<dbReference type="Pfam" id="PF00001">
    <property type="entry name" value="7tm_1"/>
    <property type="match status" value="2"/>
</dbReference>
<keyword evidence="5" id="KW-0297">G-protein coupled receptor</keyword>
<dbReference type="PROSITE" id="PS50262">
    <property type="entry name" value="G_PROTEIN_RECEP_F1_2"/>
    <property type="match status" value="1"/>
</dbReference>
<evidence type="ECO:0000256" key="6">
    <source>
        <dbReference type="ARBA" id="ARBA00023136"/>
    </source>
</evidence>
<comment type="subcellular location">
    <subcellularLocation>
        <location evidence="1">Cell membrane</location>
        <topology evidence="1">Multi-pass membrane protein</topology>
    </subcellularLocation>
</comment>
<keyword evidence="13" id="KW-1185">Reference proteome</keyword>
<feature type="compositionally biased region" description="Polar residues" evidence="9">
    <location>
        <begin position="336"/>
        <end position="350"/>
    </location>
</feature>
<sequence length="458" mass="50052">MPYEILALVSAHCDDCVDEDLFEFSFWLLWINSTLNPVLYPILHRRFREAAASVIAGCRKLDNMCNQMQAPPPCIFTRLFGSMAGDMVSSSDNSSTETPAVMLLSRPPPPSSCGSTPAFSPDYYNTHAQSAGFMSGDMVSSNDNSSTGTPVDSNAAPFSPTATVVVGLLTSLMALLTIVGNGFTLVVFALSRSLRKFGHFFVINLAIADLAIGVLAMPPGIHYLLTGTWQGGHAFCKFWLIWDYVTTAASSLCICVISIDRYSGEMRDQGLSEKRARRVKILTIQSPRQLSARGSKISSGSQEDITTNDVVDLTSEVKGHTQSFVDDTGDAEDATTKLNSSRAQPGSMASSADRRSVKSSGLPMLLPRCRARKDIRVALSLFVLVLVFTICWIPYEIIALVMVGCHDCVNKDLYAFSSWLLWFNSTINPVLYLILHTRFREAAAIVIAGCWECESCHS</sequence>
<feature type="domain" description="G-protein coupled receptors family 1 profile" evidence="11">
    <location>
        <begin position="180"/>
        <end position="432"/>
    </location>
</feature>
<evidence type="ECO:0000313" key="12">
    <source>
        <dbReference type="EMBL" id="PVD22875.1"/>
    </source>
</evidence>
<name>A0A2T7NNX5_POMCA</name>
<dbReference type="InterPro" id="IPR017452">
    <property type="entry name" value="GPCR_Rhodpsn_7TM"/>
</dbReference>
<feature type="transmembrane region" description="Helical" evidence="10">
    <location>
        <begin position="377"/>
        <end position="401"/>
    </location>
</feature>
<dbReference type="OrthoDB" id="10071887at2759"/>
<feature type="transmembrane region" description="Helical" evidence="10">
    <location>
        <begin position="197"/>
        <end position="218"/>
    </location>
</feature>
<feature type="transmembrane region" description="Helical" evidence="10">
    <location>
        <begin position="164"/>
        <end position="190"/>
    </location>
</feature>
<evidence type="ECO:0000256" key="5">
    <source>
        <dbReference type="ARBA" id="ARBA00023040"/>
    </source>
</evidence>
<dbReference type="AlphaFoldDB" id="A0A2T7NNX5"/>
<proteinExistence type="predicted"/>
<reference evidence="12 13" key="1">
    <citation type="submission" date="2018-04" db="EMBL/GenBank/DDBJ databases">
        <title>The genome of golden apple snail Pomacea canaliculata provides insight into stress tolerance and invasive adaptation.</title>
        <authorList>
            <person name="Liu C."/>
            <person name="Liu B."/>
            <person name="Ren Y."/>
            <person name="Zhang Y."/>
            <person name="Wang H."/>
            <person name="Li S."/>
            <person name="Jiang F."/>
            <person name="Yin L."/>
            <person name="Zhang G."/>
            <person name="Qian W."/>
            <person name="Fan W."/>
        </authorList>
    </citation>
    <scope>NUCLEOTIDE SEQUENCE [LARGE SCALE GENOMIC DNA]</scope>
    <source>
        <strain evidence="12">SZHN2017</strain>
        <tissue evidence="12">Muscle</tissue>
    </source>
</reference>
<keyword evidence="6 10" id="KW-0472">Membrane</keyword>
<keyword evidence="7" id="KW-0675">Receptor</keyword>
<dbReference type="SUPFAM" id="SSF81321">
    <property type="entry name" value="Family A G protein-coupled receptor-like"/>
    <property type="match status" value="3"/>
</dbReference>
<evidence type="ECO:0000256" key="4">
    <source>
        <dbReference type="ARBA" id="ARBA00022989"/>
    </source>
</evidence>
<dbReference type="GO" id="GO:0005886">
    <property type="term" value="C:plasma membrane"/>
    <property type="evidence" value="ECO:0007669"/>
    <property type="project" value="UniProtKB-SubCell"/>
</dbReference>
<accession>A0A2T7NNX5</accession>
<dbReference type="InterPro" id="IPR000276">
    <property type="entry name" value="GPCR_Rhodpsn"/>
</dbReference>
<keyword evidence="8" id="KW-0807">Transducer</keyword>
<evidence type="ECO:0000256" key="10">
    <source>
        <dbReference type="SAM" id="Phobius"/>
    </source>
</evidence>
<feature type="transmembrane region" description="Helical" evidence="10">
    <location>
        <begin position="413"/>
        <end position="435"/>
    </location>
</feature>
<evidence type="ECO:0000313" key="13">
    <source>
        <dbReference type="Proteomes" id="UP000245119"/>
    </source>
</evidence>
<evidence type="ECO:0000256" key="1">
    <source>
        <dbReference type="ARBA" id="ARBA00004651"/>
    </source>
</evidence>
<evidence type="ECO:0000256" key="3">
    <source>
        <dbReference type="ARBA" id="ARBA00022692"/>
    </source>
</evidence>